<evidence type="ECO:0000259" key="10">
    <source>
        <dbReference type="Pfam" id="PF20258"/>
    </source>
</evidence>
<feature type="region of interest" description="Interaction with target base in tRNA" evidence="9">
    <location>
        <begin position="98"/>
        <end position="100"/>
    </location>
</feature>
<dbReference type="GO" id="GO:0005737">
    <property type="term" value="C:cytoplasm"/>
    <property type="evidence" value="ECO:0007669"/>
    <property type="project" value="UniProtKB-SubCell"/>
</dbReference>
<feature type="binding site" evidence="9">
    <location>
        <position position="127"/>
    </location>
    <ligand>
        <name>ATP</name>
        <dbReference type="ChEBI" id="CHEBI:30616"/>
    </ligand>
</feature>
<comment type="catalytic activity">
    <reaction evidence="8 9">
        <text>S-sulfanyl-L-cysteinyl-[protein] + uridine(34) in tRNA + AH2 + ATP = 2-thiouridine(34) in tRNA + L-cysteinyl-[protein] + A + AMP + diphosphate + H(+)</text>
        <dbReference type="Rhea" id="RHEA:47032"/>
        <dbReference type="Rhea" id="RHEA-COMP:10131"/>
        <dbReference type="Rhea" id="RHEA-COMP:11726"/>
        <dbReference type="Rhea" id="RHEA-COMP:11727"/>
        <dbReference type="Rhea" id="RHEA-COMP:11728"/>
        <dbReference type="ChEBI" id="CHEBI:13193"/>
        <dbReference type="ChEBI" id="CHEBI:15378"/>
        <dbReference type="ChEBI" id="CHEBI:17499"/>
        <dbReference type="ChEBI" id="CHEBI:29950"/>
        <dbReference type="ChEBI" id="CHEBI:30616"/>
        <dbReference type="ChEBI" id="CHEBI:33019"/>
        <dbReference type="ChEBI" id="CHEBI:61963"/>
        <dbReference type="ChEBI" id="CHEBI:65315"/>
        <dbReference type="ChEBI" id="CHEBI:87170"/>
        <dbReference type="ChEBI" id="CHEBI:456215"/>
        <dbReference type="EC" id="2.8.1.13"/>
    </reaction>
</comment>
<dbReference type="InterPro" id="IPR023382">
    <property type="entry name" value="MnmA-like_central_sf"/>
</dbReference>
<keyword evidence="9" id="KW-0963">Cytoplasm</keyword>
<dbReference type="FunFam" id="3.40.50.620:FF:000115">
    <property type="entry name" value="tRNA-specific 2-thiouridylase MnmA"/>
    <property type="match status" value="1"/>
</dbReference>
<comment type="function">
    <text evidence="9">Catalyzes the 2-thiolation of uridine at the wobble position (U34) of tRNA, leading to the formation of s(2)U34.</text>
</comment>
<keyword evidence="6 9" id="KW-0694">RNA-binding</keyword>
<feature type="site" description="Interaction with tRNA" evidence="9">
    <location>
        <position position="345"/>
    </location>
</feature>
<keyword evidence="2 9" id="KW-0808">Transferase</keyword>
<gene>
    <name evidence="9 12" type="primary">mnmA</name>
    <name evidence="12" type="ORF">D6810_01735</name>
</gene>
<dbReference type="GO" id="GO:0005524">
    <property type="term" value="F:ATP binding"/>
    <property type="evidence" value="ECO:0007669"/>
    <property type="project" value="UniProtKB-KW"/>
</dbReference>
<evidence type="ECO:0000256" key="8">
    <source>
        <dbReference type="ARBA" id="ARBA00051542"/>
    </source>
</evidence>
<comment type="caution">
    <text evidence="9">Lacks conserved residue(s) required for the propagation of feature annotation.</text>
</comment>
<keyword evidence="5 9" id="KW-0067">ATP-binding</keyword>
<dbReference type="PANTHER" id="PTHR11933">
    <property type="entry name" value="TRNA 5-METHYLAMINOMETHYL-2-THIOURIDYLATE -METHYLTRANSFERASE"/>
    <property type="match status" value="1"/>
</dbReference>
<dbReference type="Gene3D" id="3.40.50.620">
    <property type="entry name" value="HUPs"/>
    <property type="match status" value="1"/>
</dbReference>
<name>A0A3M0Z2L2_9BACT</name>
<dbReference type="Pfam" id="PF20259">
    <property type="entry name" value="tRNA_Me_trans_M"/>
    <property type="match status" value="1"/>
</dbReference>
<feature type="site" description="Interaction with tRNA" evidence="9">
    <location>
        <position position="128"/>
    </location>
</feature>
<feature type="region of interest" description="Interaction with tRNA" evidence="9">
    <location>
        <begin position="149"/>
        <end position="151"/>
    </location>
</feature>
<comment type="subcellular location">
    <subcellularLocation>
        <location evidence="9">Cytoplasm</location>
    </subcellularLocation>
</comment>
<keyword evidence="1 9" id="KW-0820">tRNA-binding</keyword>
<keyword evidence="3 9" id="KW-0819">tRNA processing</keyword>
<feature type="binding site" evidence="9">
    <location>
        <begin position="10"/>
        <end position="17"/>
    </location>
    <ligand>
        <name>ATP</name>
        <dbReference type="ChEBI" id="CHEBI:30616"/>
    </ligand>
</feature>
<evidence type="ECO:0000256" key="2">
    <source>
        <dbReference type="ARBA" id="ARBA00022679"/>
    </source>
</evidence>
<dbReference type="InterPro" id="IPR046885">
    <property type="entry name" value="MnmA-like_C"/>
</dbReference>
<dbReference type="PANTHER" id="PTHR11933:SF5">
    <property type="entry name" value="MITOCHONDRIAL TRNA-SPECIFIC 2-THIOURIDYLASE 1"/>
    <property type="match status" value="1"/>
</dbReference>
<feature type="binding site" evidence="9">
    <location>
        <position position="36"/>
    </location>
    <ligand>
        <name>ATP</name>
        <dbReference type="ChEBI" id="CHEBI:30616"/>
    </ligand>
</feature>
<protein>
    <recommendedName>
        <fullName evidence="9">tRNA-specific 2-thiouridylase MnmA</fullName>
        <ecNumber evidence="9">2.8.1.13</ecNumber>
    </recommendedName>
</protein>
<dbReference type="Gene3D" id="2.40.30.10">
    <property type="entry name" value="Translation factors"/>
    <property type="match status" value="1"/>
</dbReference>
<dbReference type="AlphaFoldDB" id="A0A3M0Z2L2"/>
<proteinExistence type="inferred from homology"/>
<evidence type="ECO:0000313" key="13">
    <source>
        <dbReference type="Proteomes" id="UP000269410"/>
    </source>
</evidence>
<evidence type="ECO:0000259" key="11">
    <source>
        <dbReference type="Pfam" id="PF20259"/>
    </source>
</evidence>
<feature type="domain" description="tRNA-specific 2-thiouridylase MnmA-like central" evidence="11">
    <location>
        <begin position="208"/>
        <end position="272"/>
    </location>
</feature>
<sequence length="363" mass="41553">MNRKKKVFLALSGGVDSAVSAVLLKQEGYEVVGVFMKNWSGDDYGIQKDCPWEKDQRDAEEVCKTIGIGFMSVNFEKEYREKVISYFFEEYRKGRTPNPDVMCNKEIKFKLFFKKSLELGFDYIATGHYARKKFEVTEHKLLKGLDKNKDQSYFLYNINQEILSRTLFPIGELQKTEVRTLAQKFNLPNAYKPDSQGICFIGEINVLKFLMSKLPIKPGDIVDIDTMKKVGEHKGSYFYTIGQREGLGIGGQKVPYFVVAKDQEKNIIYVGHGQNHPALMKTIVKLESIHFVSEKYKKFFENNGFLKCEASTRYRQLPSPGTLLTENHQILFKFETPQRATAPGQSLVIYLSDECLGGGIIKE</sequence>
<dbReference type="Gene3D" id="2.30.30.280">
    <property type="entry name" value="Adenine nucleotide alpha hydrolases-like domains"/>
    <property type="match status" value="1"/>
</dbReference>
<evidence type="ECO:0000313" key="12">
    <source>
        <dbReference type="EMBL" id="RMD77195.1"/>
    </source>
</evidence>
<keyword evidence="4 9" id="KW-0547">Nucleotide-binding</keyword>
<dbReference type="NCBIfam" id="NF001138">
    <property type="entry name" value="PRK00143.1"/>
    <property type="match status" value="1"/>
</dbReference>
<dbReference type="HAMAP" id="MF_00144">
    <property type="entry name" value="tRNA_thiouridyl_MnmA"/>
    <property type="match status" value="1"/>
</dbReference>
<dbReference type="InterPro" id="IPR014729">
    <property type="entry name" value="Rossmann-like_a/b/a_fold"/>
</dbReference>
<evidence type="ECO:0000256" key="1">
    <source>
        <dbReference type="ARBA" id="ARBA00022555"/>
    </source>
</evidence>
<accession>A0A3M0Z2L2</accession>
<dbReference type="FunFam" id="2.30.30.280:FF:000001">
    <property type="entry name" value="tRNA-specific 2-thiouridylase MnmA"/>
    <property type="match status" value="1"/>
</dbReference>
<dbReference type="GO" id="GO:0103016">
    <property type="term" value="F:tRNA-uridine 2-sulfurtransferase activity"/>
    <property type="evidence" value="ECO:0007669"/>
    <property type="project" value="UniProtKB-EC"/>
</dbReference>
<dbReference type="InterPro" id="IPR046884">
    <property type="entry name" value="MnmA-like_central"/>
</dbReference>
<dbReference type="GO" id="GO:0000049">
    <property type="term" value="F:tRNA binding"/>
    <property type="evidence" value="ECO:0007669"/>
    <property type="project" value="UniProtKB-KW"/>
</dbReference>
<evidence type="ECO:0000256" key="6">
    <source>
        <dbReference type="ARBA" id="ARBA00022884"/>
    </source>
</evidence>
<dbReference type="GO" id="GO:0002143">
    <property type="term" value="P:tRNA wobble position uridine thiolation"/>
    <property type="evidence" value="ECO:0007669"/>
    <property type="project" value="TreeGrafter"/>
</dbReference>
<dbReference type="CDD" id="cd01998">
    <property type="entry name" value="MnmA_TRMU-like"/>
    <property type="match status" value="1"/>
</dbReference>
<feature type="region of interest" description="Interaction with tRNA" evidence="9">
    <location>
        <begin position="313"/>
        <end position="314"/>
    </location>
</feature>
<dbReference type="SUPFAM" id="SSF52402">
    <property type="entry name" value="Adenine nucleotide alpha hydrolases-like"/>
    <property type="match status" value="1"/>
</dbReference>
<comment type="similarity">
    <text evidence="9">Belongs to the MnmA/TRMU family.</text>
</comment>
<dbReference type="Pfam" id="PF20258">
    <property type="entry name" value="tRNA_Me_trans_C"/>
    <property type="match status" value="1"/>
</dbReference>
<dbReference type="EC" id="2.8.1.13" evidence="9"/>
<evidence type="ECO:0000256" key="5">
    <source>
        <dbReference type="ARBA" id="ARBA00022840"/>
    </source>
</evidence>
<feature type="active site" description="Nucleophile" evidence="9">
    <location>
        <position position="103"/>
    </location>
</feature>
<evidence type="ECO:0000256" key="4">
    <source>
        <dbReference type="ARBA" id="ARBA00022741"/>
    </source>
</evidence>
<organism evidence="12 13">
    <name type="scientific">Candidatus Dojkabacteria bacterium</name>
    <dbReference type="NCBI Taxonomy" id="2099670"/>
    <lineage>
        <taxon>Bacteria</taxon>
        <taxon>Candidatus Dojkabacteria</taxon>
    </lineage>
</organism>
<feature type="domain" description="tRNA-specific 2-thiouridylase MnmA-like C-terminal" evidence="10">
    <location>
        <begin position="284"/>
        <end position="361"/>
    </location>
</feature>
<comment type="caution">
    <text evidence="12">The sequence shown here is derived from an EMBL/GenBank/DDBJ whole genome shotgun (WGS) entry which is preliminary data.</text>
</comment>
<feature type="active site" description="Cysteine persulfide intermediate" evidence="9">
    <location>
        <position position="199"/>
    </location>
</feature>
<evidence type="ECO:0000256" key="9">
    <source>
        <dbReference type="HAMAP-Rule" id="MF_00144"/>
    </source>
</evidence>
<dbReference type="InterPro" id="IPR004506">
    <property type="entry name" value="MnmA-like"/>
</dbReference>
<dbReference type="NCBIfam" id="TIGR00420">
    <property type="entry name" value="trmU"/>
    <property type="match status" value="1"/>
</dbReference>
<keyword evidence="7" id="KW-1015">Disulfide bond</keyword>
<evidence type="ECO:0000256" key="3">
    <source>
        <dbReference type="ARBA" id="ARBA00022694"/>
    </source>
</evidence>
<dbReference type="EMBL" id="RFKV01000056">
    <property type="protein sequence ID" value="RMD77195.1"/>
    <property type="molecule type" value="Genomic_DNA"/>
</dbReference>
<dbReference type="Proteomes" id="UP000269410">
    <property type="component" value="Unassembled WGS sequence"/>
</dbReference>
<dbReference type="Pfam" id="PF03054">
    <property type="entry name" value="tRNA_Me_trans"/>
    <property type="match status" value="1"/>
</dbReference>
<evidence type="ECO:0000256" key="7">
    <source>
        <dbReference type="ARBA" id="ARBA00023157"/>
    </source>
</evidence>
<reference evidence="12 13" key="1">
    <citation type="submission" date="2018-10" db="EMBL/GenBank/DDBJ databases">
        <title>Thermophilic Lithotrophy and Phototrophy in an Intertidal, Iron-rich, Geothermal Spring.</title>
        <authorList>
            <person name="Ward L.M."/>
            <person name="Idei A."/>
            <person name="Nakagawa M."/>
            <person name="Ueno Y."/>
            <person name="Fischer W."/>
            <person name="Mcglynn S.E."/>
        </authorList>
    </citation>
    <scope>NUCLEOTIDE SEQUENCE [LARGE SCALE GENOMIC DNA]</scope>
    <source>
        <strain evidence="12">J137</strain>
    </source>
</reference>